<keyword evidence="1" id="KW-1133">Transmembrane helix</keyword>
<dbReference type="Proteomes" id="UP000490386">
    <property type="component" value="Unassembled WGS sequence"/>
</dbReference>
<keyword evidence="3" id="KW-1185">Reference proteome</keyword>
<dbReference type="PROSITE" id="PS50895">
    <property type="entry name" value="SURF1"/>
    <property type="match status" value="1"/>
</dbReference>
<accession>A0A7J5B5B8</accession>
<comment type="caution">
    <text evidence="1">Lacks conserved residue(s) required for the propagation of feature annotation.</text>
</comment>
<feature type="transmembrane region" description="Helical" evidence="1">
    <location>
        <begin position="252"/>
        <end position="272"/>
    </location>
</feature>
<evidence type="ECO:0000256" key="1">
    <source>
        <dbReference type="RuleBase" id="RU363076"/>
    </source>
</evidence>
<reference evidence="2 3" key="1">
    <citation type="submission" date="2019-09" db="EMBL/GenBank/DDBJ databases">
        <title>Phylogeny of genus Pseudoclavibacter and closely related genus.</title>
        <authorList>
            <person name="Li Y."/>
        </authorList>
    </citation>
    <scope>NUCLEOTIDE SEQUENCE [LARGE SCALE GENOMIC DNA]</scope>
    <source>
        <strain evidence="2 3">THG-MD12</strain>
    </source>
</reference>
<evidence type="ECO:0000313" key="2">
    <source>
        <dbReference type="EMBL" id="KAB1639368.1"/>
    </source>
</evidence>
<organism evidence="2 3">
    <name type="scientific">Pseudoclavibacter terrae</name>
    <dbReference type="NCBI Taxonomy" id="1530195"/>
    <lineage>
        <taxon>Bacteria</taxon>
        <taxon>Bacillati</taxon>
        <taxon>Actinomycetota</taxon>
        <taxon>Actinomycetes</taxon>
        <taxon>Micrococcales</taxon>
        <taxon>Microbacteriaceae</taxon>
        <taxon>Pseudoclavibacter</taxon>
    </lineage>
</organism>
<evidence type="ECO:0000313" key="3">
    <source>
        <dbReference type="Proteomes" id="UP000490386"/>
    </source>
</evidence>
<dbReference type="OrthoDB" id="3266379at2"/>
<comment type="subcellular location">
    <subcellularLocation>
        <location evidence="1">Cell membrane</location>
        <topology evidence="1">Multi-pass membrane protein</topology>
    </subcellularLocation>
</comment>
<keyword evidence="1" id="KW-0812">Transmembrane</keyword>
<proteinExistence type="inferred from homology"/>
<dbReference type="Pfam" id="PF02104">
    <property type="entry name" value="SURF1"/>
    <property type="match status" value="1"/>
</dbReference>
<gene>
    <name evidence="2" type="ORF">F8O03_03245</name>
</gene>
<dbReference type="EMBL" id="WBJX01000001">
    <property type="protein sequence ID" value="KAB1639368.1"/>
    <property type="molecule type" value="Genomic_DNA"/>
</dbReference>
<comment type="caution">
    <text evidence="2">The sequence shown here is derived from an EMBL/GenBank/DDBJ whole genome shotgun (WGS) entry which is preliminary data.</text>
</comment>
<keyword evidence="1" id="KW-1003">Cell membrane</keyword>
<sequence length="316" mass="34036">MSEAARAHPAPPSMGRVLVRPKWLGVLALALVVASVFAWLGRWQLESAFLSLEHGRTVAQEATQPPVGLGELAQPQERVADAAVGRQVTFAGVVDARDFDVVAERLQGERLGYWVIGHVAVTDDEAGGSGAADEAPGLAVAVGWTDDEGSARDLATRLQSAAGDGELALSGRLEYGQAPQVNRGDDAQALTAMAPTHLINRWAEPAAQNYGVYVSLDEPSMLAVLGSAAGAGELEAITPQALEAPQLNWLNIFYAIEWALFAGFAIFMWWRLARDEYEKERQEAAEAPSVLAEQLKRDRLKAMLDERTKGEALRLD</sequence>
<keyword evidence="1" id="KW-0472">Membrane</keyword>
<dbReference type="InterPro" id="IPR002994">
    <property type="entry name" value="Surf1/Shy1"/>
</dbReference>
<name>A0A7J5B5B8_9MICO</name>
<protein>
    <recommendedName>
        <fullName evidence="1">SURF1-like protein</fullName>
    </recommendedName>
</protein>
<dbReference type="AlphaFoldDB" id="A0A7J5B5B8"/>
<dbReference type="GO" id="GO:0005886">
    <property type="term" value="C:plasma membrane"/>
    <property type="evidence" value="ECO:0007669"/>
    <property type="project" value="UniProtKB-SubCell"/>
</dbReference>
<dbReference type="RefSeq" id="WP_151422332.1">
    <property type="nucleotide sequence ID" value="NZ_WBJX01000001.1"/>
</dbReference>
<comment type="similarity">
    <text evidence="1">Belongs to the SURF1 family.</text>
</comment>